<keyword evidence="2" id="KW-0521">NADP</keyword>
<keyword evidence="3" id="KW-0560">Oxidoreductase</keyword>
<keyword evidence="5" id="KW-1185">Reference proteome</keyword>
<dbReference type="Pfam" id="PF00106">
    <property type="entry name" value="adh_short"/>
    <property type="match status" value="1"/>
</dbReference>
<comment type="similarity">
    <text evidence="1">Belongs to the short-chain dehydrogenases/reductases (SDR) family.</text>
</comment>
<dbReference type="PANTHER" id="PTHR24320">
    <property type="entry name" value="RETINOL DEHYDROGENASE"/>
    <property type="match status" value="1"/>
</dbReference>
<dbReference type="InterPro" id="IPR036291">
    <property type="entry name" value="NAD(P)-bd_dom_sf"/>
</dbReference>
<dbReference type="GO" id="GO:0016491">
    <property type="term" value="F:oxidoreductase activity"/>
    <property type="evidence" value="ECO:0007669"/>
    <property type="project" value="UniProtKB-KW"/>
</dbReference>
<dbReference type="AlphaFoldDB" id="A0A6A6UI80"/>
<reference evidence="4" key="1">
    <citation type="journal article" date="2020" name="Stud. Mycol.">
        <title>101 Dothideomycetes genomes: a test case for predicting lifestyles and emergence of pathogens.</title>
        <authorList>
            <person name="Haridas S."/>
            <person name="Albert R."/>
            <person name="Binder M."/>
            <person name="Bloem J."/>
            <person name="Labutti K."/>
            <person name="Salamov A."/>
            <person name="Andreopoulos B."/>
            <person name="Baker S."/>
            <person name="Barry K."/>
            <person name="Bills G."/>
            <person name="Bluhm B."/>
            <person name="Cannon C."/>
            <person name="Castanera R."/>
            <person name="Culley D."/>
            <person name="Daum C."/>
            <person name="Ezra D."/>
            <person name="Gonzalez J."/>
            <person name="Henrissat B."/>
            <person name="Kuo A."/>
            <person name="Liang C."/>
            <person name="Lipzen A."/>
            <person name="Lutzoni F."/>
            <person name="Magnuson J."/>
            <person name="Mondo S."/>
            <person name="Nolan M."/>
            <person name="Ohm R."/>
            <person name="Pangilinan J."/>
            <person name="Park H.-J."/>
            <person name="Ramirez L."/>
            <person name="Alfaro M."/>
            <person name="Sun H."/>
            <person name="Tritt A."/>
            <person name="Yoshinaga Y."/>
            <person name="Zwiers L.-H."/>
            <person name="Turgeon B."/>
            <person name="Goodwin S."/>
            <person name="Spatafora J."/>
            <person name="Crous P."/>
            <person name="Grigoriev I."/>
        </authorList>
    </citation>
    <scope>NUCLEOTIDE SEQUENCE</scope>
    <source>
        <strain evidence="4">CBS 115976</strain>
    </source>
</reference>
<dbReference type="Gene3D" id="3.40.50.720">
    <property type="entry name" value="NAD(P)-binding Rossmann-like Domain"/>
    <property type="match status" value="1"/>
</dbReference>
<dbReference type="SUPFAM" id="SSF51735">
    <property type="entry name" value="NAD(P)-binding Rossmann-fold domains"/>
    <property type="match status" value="1"/>
</dbReference>
<sequence length="316" mass="34438">MSPLDGMGNGIKNPTGFDIDKSIPPLDGKIIIVTGGNAGIGKETILQLSKHNPQKIYLAARSKAKYDAAMEDVRSKVSDAKVDFLEMDLTSFASIKTAAEQVIADNDRLDILVNNAGIMGAPAGTTKEGYESHIGVNHMGHALFTRLLLPLLLKTAEQPNSDVRIVTVSSAGQMLAPSKGIIFENIKSDGKGTHPFVLYGTSKLANIIHARQIAKRYPQILAVSIHPGRVQTTLLDEYTKGGGFMARFQQVYDWAIGVLSVEKGAWSQIWAATWKREDVKNGAYYTPVGAEGKIVPKGMDDALADQLWDWQEKEFK</sequence>
<gene>
    <name evidence="4" type="ORF">BT63DRAFT_387038</name>
</gene>
<protein>
    <submittedName>
        <fullName evidence="4">NAD(P)-binding protein</fullName>
    </submittedName>
</protein>
<evidence type="ECO:0000313" key="4">
    <source>
        <dbReference type="EMBL" id="KAF2670574.1"/>
    </source>
</evidence>
<evidence type="ECO:0000256" key="3">
    <source>
        <dbReference type="ARBA" id="ARBA00023002"/>
    </source>
</evidence>
<dbReference type="InterPro" id="IPR002347">
    <property type="entry name" value="SDR_fam"/>
</dbReference>
<dbReference type="OrthoDB" id="191139at2759"/>
<evidence type="ECO:0000256" key="2">
    <source>
        <dbReference type="ARBA" id="ARBA00022857"/>
    </source>
</evidence>
<accession>A0A6A6UI80</accession>
<name>A0A6A6UI80_9PEZI</name>
<organism evidence="4 5">
    <name type="scientific">Microthyrium microscopicum</name>
    <dbReference type="NCBI Taxonomy" id="703497"/>
    <lineage>
        <taxon>Eukaryota</taxon>
        <taxon>Fungi</taxon>
        <taxon>Dikarya</taxon>
        <taxon>Ascomycota</taxon>
        <taxon>Pezizomycotina</taxon>
        <taxon>Dothideomycetes</taxon>
        <taxon>Dothideomycetes incertae sedis</taxon>
        <taxon>Microthyriales</taxon>
        <taxon>Microthyriaceae</taxon>
        <taxon>Microthyrium</taxon>
    </lineage>
</organism>
<feature type="non-terminal residue" evidence="4">
    <location>
        <position position="316"/>
    </location>
</feature>
<evidence type="ECO:0000256" key="1">
    <source>
        <dbReference type="ARBA" id="ARBA00006484"/>
    </source>
</evidence>
<dbReference type="PRINTS" id="PR00081">
    <property type="entry name" value="GDHRDH"/>
</dbReference>
<dbReference type="Proteomes" id="UP000799302">
    <property type="component" value="Unassembled WGS sequence"/>
</dbReference>
<proteinExistence type="inferred from homology"/>
<evidence type="ECO:0000313" key="5">
    <source>
        <dbReference type="Proteomes" id="UP000799302"/>
    </source>
</evidence>
<dbReference type="EMBL" id="MU004234">
    <property type="protein sequence ID" value="KAF2670574.1"/>
    <property type="molecule type" value="Genomic_DNA"/>
</dbReference>
<dbReference type="PANTHER" id="PTHR24320:SF282">
    <property type="entry name" value="WW DOMAIN-CONTAINING OXIDOREDUCTASE"/>
    <property type="match status" value="1"/>
</dbReference>